<dbReference type="EMBL" id="JASBWS010000182">
    <property type="protein sequence ID" value="KAJ9092179.1"/>
    <property type="molecule type" value="Genomic_DNA"/>
</dbReference>
<evidence type="ECO:0000313" key="2">
    <source>
        <dbReference type="Proteomes" id="UP001230649"/>
    </source>
</evidence>
<dbReference type="Proteomes" id="UP001230649">
    <property type="component" value="Unassembled WGS sequence"/>
</dbReference>
<comment type="caution">
    <text evidence="1">The sequence shown here is derived from an EMBL/GenBank/DDBJ whole genome shotgun (WGS) entry which is preliminary data.</text>
</comment>
<name>A0ACC2UZ11_9TREE</name>
<sequence>MGESRTELLRWINSVTQAGISKIEECGTGAIYCQLIDSIFGDLPMTRVKLNARQEYEYLNNYKVLQAAFKKHRIDKPIPVDRLTKCKMQDNLEFTQWLKKFWEAHWHGEEYDPVGRAGGQVASVANPAVAAVRPASNGRVSASGGAAPRRTPIGGPARVASVSTQANQRELMELRAQVEELHNHSTTIEKESQFYFAKLRDIEIIIQERLAMPDSDVTKNERDTLLKIQTILYSTEEGFEAPPIDELAINDGDDLAHEQLETSQPHQQYADASVSLSARQRQHEHEGQLADEEETF</sequence>
<gene>
    <name evidence="1" type="ORF">QFC20_007452</name>
</gene>
<protein>
    <submittedName>
        <fullName evidence="1">Uncharacterized protein</fullName>
    </submittedName>
</protein>
<keyword evidence="2" id="KW-1185">Reference proteome</keyword>
<accession>A0ACC2UZ11</accession>
<organism evidence="1 2">
    <name type="scientific">Naganishia adeliensis</name>
    <dbReference type="NCBI Taxonomy" id="92952"/>
    <lineage>
        <taxon>Eukaryota</taxon>
        <taxon>Fungi</taxon>
        <taxon>Dikarya</taxon>
        <taxon>Basidiomycota</taxon>
        <taxon>Agaricomycotina</taxon>
        <taxon>Tremellomycetes</taxon>
        <taxon>Filobasidiales</taxon>
        <taxon>Filobasidiaceae</taxon>
        <taxon>Naganishia</taxon>
    </lineage>
</organism>
<proteinExistence type="predicted"/>
<evidence type="ECO:0000313" key="1">
    <source>
        <dbReference type="EMBL" id="KAJ9092179.1"/>
    </source>
</evidence>
<reference evidence="1" key="1">
    <citation type="submission" date="2023-04" db="EMBL/GenBank/DDBJ databases">
        <title>Draft Genome sequencing of Naganishia species isolated from polar environments using Oxford Nanopore Technology.</title>
        <authorList>
            <person name="Leo P."/>
            <person name="Venkateswaran K."/>
        </authorList>
    </citation>
    <scope>NUCLEOTIDE SEQUENCE</scope>
    <source>
        <strain evidence="1">MNA-CCFEE 5262</strain>
    </source>
</reference>